<evidence type="ECO:0000313" key="4">
    <source>
        <dbReference type="EMBL" id="WEK29594.1"/>
    </source>
</evidence>
<keyword evidence="1" id="KW-0229">DNA integration</keyword>
<keyword evidence="2" id="KW-0233">DNA recombination</keyword>
<dbReference type="AlphaFoldDB" id="A0AAJ5WGZ8"/>
<accession>A0AAJ5WGZ8</accession>
<dbReference type="PANTHER" id="PTHR30349">
    <property type="entry name" value="PHAGE INTEGRASE-RELATED"/>
    <property type="match status" value="1"/>
</dbReference>
<dbReference type="GO" id="GO:0015074">
    <property type="term" value="P:DNA integration"/>
    <property type="evidence" value="ECO:0007669"/>
    <property type="project" value="UniProtKB-KW"/>
</dbReference>
<dbReference type="Pfam" id="PF00589">
    <property type="entry name" value="Phage_integrase"/>
    <property type="match status" value="1"/>
</dbReference>
<name>A0AAJ5WGZ8_9PSED</name>
<gene>
    <name evidence="4" type="ORF">P0Y58_22280</name>
</gene>
<evidence type="ECO:0000259" key="3">
    <source>
        <dbReference type="PROSITE" id="PS51898"/>
    </source>
</evidence>
<evidence type="ECO:0000313" key="5">
    <source>
        <dbReference type="Proteomes" id="UP001216329"/>
    </source>
</evidence>
<dbReference type="EMBL" id="CP119325">
    <property type="protein sequence ID" value="WEK29594.1"/>
    <property type="molecule type" value="Genomic_DNA"/>
</dbReference>
<dbReference type="Proteomes" id="UP001216329">
    <property type="component" value="Chromosome"/>
</dbReference>
<dbReference type="InterPro" id="IPR011010">
    <property type="entry name" value="DNA_brk_join_enz"/>
</dbReference>
<proteinExistence type="predicted"/>
<protein>
    <submittedName>
        <fullName evidence="4">Tyrosine-type recombinase/integrase</fullName>
    </submittedName>
</protein>
<organism evidence="4 5">
    <name type="scientific">Candidatus Pseudomonas phytovorans</name>
    <dbReference type="NCBI Taxonomy" id="3121377"/>
    <lineage>
        <taxon>Bacteria</taxon>
        <taxon>Pseudomonadati</taxon>
        <taxon>Pseudomonadota</taxon>
        <taxon>Gammaproteobacteria</taxon>
        <taxon>Pseudomonadales</taxon>
        <taxon>Pseudomonadaceae</taxon>
        <taxon>Pseudomonas</taxon>
    </lineage>
</organism>
<evidence type="ECO:0000256" key="1">
    <source>
        <dbReference type="ARBA" id="ARBA00022908"/>
    </source>
</evidence>
<dbReference type="GO" id="GO:0003677">
    <property type="term" value="F:DNA binding"/>
    <property type="evidence" value="ECO:0007669"/>
    <property type="project" value="InterPro"/>
</dbReference>
<dbReference type="InterPro" id="IPR013762">
    <property type="entry name" value="Integrase-like_cat_sf"/>
</dbReference>
<reference evidence="4" key="1">
    <citation type="submission" date="2023-03" db="EMBL/GenBank/DDBJ databases">
        <title>Andean soil-derived lignocellulolytic bacterial consortium as a source of novel taxa and putative plastic-active enzymes.</title>
        <authorList>
            <person name="Diaz-Garcia L."/>
            <person name="Chuvochina M."/>
            <person name="Feuerriegel G."/>
            <person name="Bunk B."/>
            <person name="Sproer C."/>
            <person name="Streit W.R."/>
            <person name="Rodriguez L.M."/>
            <person name="Overmann J."/>
            <person name="Jimenez D.J."/>
        </authorList>
    </citation>
    <scope>NUCLEOTIDE SEQUENCE</scope>
    <source>
        <strain evidence="4">MAG 876</strain>
    </source>
</reference>
<feature type="domain" description="Tyr recombinase" evidence="3">
    <location>
        <begin position="325"/>
        <end position="515"/>
    </location>
</feature>
<dbReference type="SUPFAM" id="SSF56349">
    <property type="entry name" value="DNA breaking-rejoining enzymes"/>
    <property type="match status" value="1"/>
</dbReference>
<dbReference type="InterPro" id="IPR002104">
    <property type="entry name" value="Integrase_catalytic"/>
</dbReference>
<dbReference type="PROSITE" id="PS51898">
    <property type="entry name" value="TYR_RECOMBINASE"/>
    <property type="match status" value="1"/>
</dbReference>
<dbReference type="GO" id="GO:0006310">
    <property type="term" value="P:DNA recombination"/>
    <property type="evidence" value="ECO:0007669"/>
    <property type="project" value="UniProtKB-KW"/>
</dbReference>
<evidence type="ECO:0000256" key="2">
    <source>
        <dbReference type="ARBA" id="ARBA00023172"/>
    </source>
</evidence>
<dbReference type="Gene3D" id="1.10.443.10">
    <property type="entry name" value="Intergrase catalytic core"/>
    <property type="match status" value="1"/>
</dbReference>
<sequence>MKTSKKGHLFDESLAIEEDADLTEDAEDLSDDELLLQDMDDDEEESELEELEALQEEAECKLLVPSTSLVNKLEATDGNFPISDTSNYLDPNWHLKRGRQSGANNVKFDRILPGSNALKRALIYHVIPEISPFRFIRSYRTTHCYGQNYRLIEQYILEPNKLTAEPQYIKMISAPILIKSLEAASDASARPHAFELYKLIRLWIQLSEHRLIPAELRLEVKLEEIESRDRMKTYFQKAFRGTMEAWVSYSEEDLEVLVDYSMFWLEEALPKLIDLKNYLIESGTILHHRNLINKTNRDLDFENKTTIIIDDKIVMQPNIREHLKGGKQNFGYTWVAPYSAALDKVRCAIFILVALVTGARKSELAIMKFSDLTTDTKGDYWLRIIRSKTAPSPTHGEEDKLPIPKFVGDMIRKFEDARNIGNLAKAGYLFQSTSSTKSVVKDVLGIVILVINQLKAELPIERLHCHRFRKTIAEILINRDERNIDIIRALFGHKSYAMTLSYIARNPLMVRTVAIAIEQSYTREFHEIVAGIKFGGYSGDTAKRIYEQIFKRPEDFTGKQLKLSLMSYITHVLAAGEPLFVRRTAVGTYCLTGEHFTQMNLPPCLHGRKVESELIMPDPSNCQLDCRKIIVLETAKQALQDNSTFYTTVLEKAQGKLNMRAEHELHRRIASIQYHLKNLEDTGHSASQLIEVQHV</sequence>
<dbReference type="InterPro" id="IPR050090">
    <property type="entry name" value="Tyrosine_recombinase_XerCD"/>
</dbReference>